<gene>
    <name evidence="2" type="ORF">CLEP1334_LOCUS17035</name>
</gene>
<dbReference type="AlphaFoldDB" id="A0A7S0J6B6"/>
<evidence type="ECO:0000256" key="1">
    <source>
        <dbReference type="SAM" id="Phobius"/>
    </source>
</evidence>
<evidence type="ECO:0000313" key="2">
    <source>
        <dbReference type="EMBL" id="CAD8541749.1"/>
    </source>
</evidence>
<reference evidence="2" key="1">
    <citation type="submission" date="2021-01" db="EMBL/GenBank/DDBJ databases">
        <authorList>
            <person name="Corre E."/>
            <person name="Pelletier E."/>
            <person name="Niang G."/>
            <person name="Scheremetjew M."/>
            <person name="Finn R."/>
            <person name="Kale V."/>
            <person name="Holt S."/>
            <person name="Cochrane G."/>
            <person name="Meng A."/>
            <person name="Brown T."/>
            <person name="Cohen L."/>
        </authorList>
    </citation>
    <scope>NUCLEOTIDE SEQUENCE</scope>
    <source>
        <strain evidence="2">RCC1130</strain>
    </source>
</reference>
<accession>A0A7S0J6B6</accession>
<keyword evidence="1" id="KW-1133">Transmembrane helix</keyword>
<feature type="transmembrane region" description="Helical" evidence="1">
    <location>
        <begin position="31"/>
        <end position="53"/>
    </location>
</feature>
<feature type="transmembrane region" description="Helical" evidence="1">
    <location>
        <begin position="6"/>
        <end position="24"/>
    </location>
</feature>
<organism evidence="2">
    <name type="scientific">Calcidiscus leptoporus</name>
    <dbReference type="NCBI Taxonomy" id="127549"/>
    <lineage>
        <taxon>Eukaryota</taxon>
        <taxon>Haptista</taxon>
        <taxon>Haptophyta</taxon>
        <taxon>Prymnesiophyceae</taxon>
        <taxon>Coccolithales</taxon>
        <taxon>Calcidiscaceae</taxon>
        <taxon>Calcidiscus</taxon>
    </lineage>
</organism>
<keyword evidence="1" id="KW-0472">Membrane</keyword>
<name>A0A7S0J6B6_9EUKA</name>
<feature type="transmembrane region" description="Helical" evidence="1">
    <location>
        <begin position="73"/>
        <end position="101"/>
    </location>
</feature>
<sequence length="121" mass="12854">MAAALITGTLCSFVFMSTLILWLAKGGWVAKLVACLNGVASWAFLAAAVGLWTADVYPEGGEVGLGSHRRFKLYPFTGSILTLMAAFLNFLAFCLSLVAVIKPILRSHDGVGRETAPSSFL</sequence>
<proteinExistence type="predicted"/>
<protein>
    <submittedName>
        <fullName evidence="2">Uncharacterized protein</fullName>
    </submittedName>
</protein>
<dbReference type="EMBL" id="HBER01033840">
    <property type="protein sequence ID" value="CAD8541749.1"/>
    <property type="molecule type" value="Transcribed_RNA"/>
</dbReference>
<keyword evidence="1" id="KW-0812">Transmembrane</keyword>